<organism evidence="4 5">
    <name type="scientific">Drosophila ananassae</name>
    <name type="common">Fruit fly</name>
    <dbReference type="NCBI Taxonomy" id="7217"/>
    <lineage>
        <taxon>Eukaryota</taxon>
        <taxon>Metazoa</taxon>
        <taxon>Ecdysozoa</taxon>
        <taxon>Arthropoda</taxon>
        <taxon>Hexapoda</taxon>
        <taxon>Insecta</taxon>
        <taxon>Pterygota</taxon>
        <taxon>Neoptera</taxon>
        <taxon>Endopterygota</taxon>
        <taxon>Diptera</taxon>
        <taxon>Brachycera</taxon>
        <taxon>Muscomorpha</taxon>
        <taxon>Ephydroidea</taxon>
        <taxon>Drosophilidae</taxon>
        <taxon>Drosophila</taxon>
        <taxon>Sophophora</taxon>
    </lineage>
</organism>
<dbReference type="GO" id="GO:0005634">
    <property type="term" value="C:nucleus"/>
    <property type="evidence" value="ECO:0007669"/>
    <property type="project" value="TreeGrafter"/>
</dbReference>
<dbReference type="HOGENOM" id="CLU_060628_0_0_1"/>
<evidence type="ECO:0000313" key="4">
    <source>
        <dbReference type="EMBL" id="EDV35930.1"/>
    </source>
</evidence>
<dbReference type="Proteomes" id="UP000007801">
    <property type="component" value="Unassembled WGS sequence"/>
</dbReference>
<keyword evidence="5" id="KW-1185">Reference proteome</keyword>
<dbReference type="GO" id="GO:0048471">
    <property type="term" value="C:perinuclear region of cytoplasm"/>
    <property type="evidence" value="ECO:0007669"/>
    <property type="project" value="TreeGrafter"/>
</dbReference>
<protein>
    <recommendedName>
        <fullName evidence="6">Leucine-rich repeat-containing protein 34</fullName>
    </recommendedName>
</protein>
<sequence length="386" mass="44505">MCEVVLPCNYNPLDCPSSPPKSRLFSILMLYCWQREYDKRPYKHFQFKILDFEERIGRRYHCIRDFGLIVNYLLKRPQISVSITGVPISNWDSHLLKKFAHSLIRAWYIELKLCRLPLEFFVMMRLNAPSMDVCSLSLEGTPLSDEDVRVLREFLIASQSLRILNVSHCSLTQYNFAMIADGVYKSKGVRTLNASRLLGISLSLDTEKVMSVVGSLIMHNGLEELTLEFCELTAQDMEPIAEYLRKTSSNLRRLRLSSNLISADGAFFLMRGMSIGGRLELLDISHNSIGSHGGEWVSRYIASCRKLHFLYLHNNDIGAFAINQILLSFKKKCKLDYMSLYGNEFDSRSAMIVRRLLDSEVVLPSELDISYTYDESLQTYRVVPWR</sequence>
<dbReference type="KEGG" id="dan:6495561"/>
<accession>B3MI85</accession>
<dbReference type="PANTHER" id="PTHR24113:SF12">
    <property type="entry name" value="RAN GTPASE-ACTIVATING PROTEIN 1"/>
    <property type="match status" value="1"/>
</dbReference>
<keyword evidence="3" id="KW-0677">Repeat</keyword>
<dbReference type="PhylomeDB" id="B3MI85"/>
<dbReference type="Pfam" id="PF13516">
    <property type="entry name" value="LRR_6"/>
    <property type="match status" value="1"/>
</dbReference>
<dbReference type="GO" id="GO:0005829">
    <property type="term" value="C:cytosol"/>
    <property type="evidence" value="ECO:0007669"/>
    <property type="project" value="TreeGrafter"/>
</dbReference>
<dbReference type="eggNOG" id="KOG4308">
    <property type="taxonomic scope" value="Eukaryota"/>
</dbReference>
<keyword evidence="1" id="KW-0343">GTPase activation</keyword>
<name>B3MI85_DROAN</name>
<evidence type="ECO:0000313" key="5">
    <source>
        <dbReference type="Proteomes" id="UP000007801"/>
    </source>
</evidence>
<evidence type="ECO:0000256" key="3">
    <source>
        <dbReference type="ARBA" id="ARBA00022737"/>
    </source>
</evidence>
<dbReference type="EMBL" id="CH902619">
    <property type="protein sequence ID" value="EDV35930.1"/>
    <property type="molecule type" value="Genomic_DNA"/>
</dbReference>
<dbReference type="InterPro" id="IPR032675">
    <property type="entry name" value="LRR_dom_sf"/>
</dbReference>
<dbReference type="OMA" id="YDKRPYK"/>
<evidence type="ECO:0008006" key="6">
    <source>
        <dbReference type="Google" id="ProtNLM"/>
    </source>
</evidence>
<dbReference type="GO" id="GO:0006913">
    <property type="term" value="P:nucleocytoplasmic transport"/>
    <property type="evidence" value="ECO:0007669"/>
    <property type="project" value="TreeGrafter"/>
</dbReference>
<dbReference type="AlphaFoldDB" id="B3MI85"/>
<dbReference type="InParanoid" id="B3MI85"/>
<dbReference type="OrthoDB" id="272549at2759"/>
<dbReference type="SUPFAM" id="SSF52047">
    <property type="entry name" value="RNI-like"/>
    <property type="match status" value="1"/>
</dbReference>
<dbReference type="FunCoup" id="B3MI85">
    <property type="interactions" value="46"/>
</dbReference>
<dbReference type="GO" id="GO:0005096">
    <property type="term" value="F:GTPase activator activity"/>
    <property type="evidence" value="ECO:0007669"/>
    <property type="project" value="UniProtKB-KW"/>
</dbReference>
<dbReference type="InterPro" id="IPR001611">
    <property type="entry name" value="Leu-rich_rpt"/>
</dbReference>
<evidence type="ECO:0000256" key="1">
    <source>
        <dbReference type="ARBA" id="ARBA00022468"/>
    </source>
</evidence>
<dbReference type="GeneID" id="6495561"/>
<gene>
    <name evidence="4" type="primary">Dana\GF12714</name>
    <name evidence="4" type="synonym">dana_GLEANR_12732</name>
    <name evidence="4" type="ORF">GF12714</name>
</gene>
<dbReference type="STRING" id="7217.B3MI85"/>
<dbReference type="PANTHER" id="PTHR24113">
    <property type="entry name" value="RAN GTPASE-ACTIVATING PROTEIN 1"/>
    <property type="match status" value="1"/>
</dbReference>
<dbReference type="Gene3D" id="3.80.10.10">
    <property type="entry name" value="Ribonuclease Inhibitor"/>
    <property type="match status" value="2"/>
</dbReference>
<evidence type="ECO:0000256" key="2">
    <source>
        <dbReference type="ARBA" id="ARBA00022614"/>
    </source>
</evidence>
<proteinExistence type="predicted"/>
<reference evidence="4 5" key="1">
    <citation type="journal article" date="2007" name="Nature">
        <title>Evolution of genes and genomes on the Drosophila phylogeny.</title>
        <authorList>
            <consortium name="Drosophila 12 Genomes Consortium"/>
            <person name="Clark A.G."/>
            <person name="Eisen M.B."/>
            <person name="Smith D.R."/>
            <person name="Bergman C.M."/>
            <person name="Oliver B."/>
            <person name="Markow T.A."/>
            <person name="Kaufman T.C."/>
            <person name="Kellis M."/>
            <person name="Gelbart W."/>
            <person name="Iyer V.N."/>
            <person name="Pollard D.A."/>
            <person name="Sackton T.B."/>
            <person name="Larracuente A.M."/>
            <person name="Singh N.D."/>
            <person name="Abad J.P."/>
            <person name="Abt D.N."/>
            <person name="Adryan B."/>
            <person name="Aguade M."/>
            <person name="Akashi H."/>
            <person name="Anderson W.W."/>
            <person name="Aquadro C.F."/>
            <person name="Ardell D.H."/>
            <person name="Arguello R."/>
            <person name="Artieri C.G."/>
            <person name="Barbash D.A."/>
            <person name="Barker D."/>
            <person name="Barsanti P."/>
            <person name="Batterham P."/>
            <person name="Batzoglou S."/>
            <person name="Begun D."/>
            <person name="Bhutkar A."/>
            <person name="Blanco E."/>
            <person name="Bosak S.A."/>
            <person name="Bradley R.K."/>
            <person name="Brand A.D."/>
            <person name="Brent M.R."/>
            <person name="Brooks A.N."/>
            <person name="Brown R.H."/>
            <person name="Butlin R.K."/>
            <person name="Caggese C."/>
            <person name="Calvi B.R."/>
            <person name="Bernardo de Carvalho A."/>
            <person name="Caspi A."/>
            <person name="Castrezana S."/>
            <person name="Celniker S.E."/>
            <person name="Chang J.L."/>
            <person name="Chapple C."/>
            <person name="Chatterji S."/>
            <person name="Chinwalla A."/>
            <person name="Civetta A."/>
            <person name="Clifton S.W."/>
            <person name="Comeron J.M."/>
            <person name="Costello J.C."/>
            <person name="Coyne J.A."/>
            <person name="Daub J."/>
            <person name="David R.G."/>
            <person name="Delcher A.L."/>
            <person name="Delehaunty K."/>
            <person name="Do C.B."/>
            <person name="Ebling H."/>
            <person name="Edwards K."/>
            <person name="Eickbush T."/>
            <person name="Evans J.D."/>
            <person name="Filipski A."/>
            <person name="Findeiss S."/>
            <person name="Freyhult E."/>
            <person name="Fulton L."/>
            <person name="Fulton R."/>
            <person name="Garcia A.C."/>
            <person name="Gardiner A."/>
            <person name="Garfield D.A."/>
            <person name="Garvin B.E."/>
            <person name="Gibson G."/>
            <person name="Gilbert D."/>
            <person name="Gnerre S."/>
            <person name="Godfrey J."/>
            <person name="Good R."/>
            <person name="Gotea V."/>
            <person name="Gravely B."/>
            <person name="Greenberg A.J."/>
            <person name="Griffiths-Jones S."/>
            <person name="Gross S."/>
            <person name="Guigo R."/>
            <person name="Gustafson E.A."/>
            <person name="Haerty W."/>
            <person name="Hahn M.W."/>
            <person name="Halligan D.L."/>
            <person name="Halpern A.L."/>
            <person name="Halter G.M."/>
            <person name="Han M.V."/>
            <person name="Heger A."/>
            <person name="Hillier L."/>
            <person name="Hinrichs A.S."/>
            <person name="Holmes I."/>
            <person name="Hoskins R.A."/>
            <person name="Hubisz M.J."/>
            <person name="Hultmark D."/>
            <person name="Huntley M.A."/>
            <person name="Jaffe D.B."/>
            <person name="Jagadeeshan S."/>
            <person name="Jeck W.R."/>
            <person name="Johnson J."/>
            <person name="Jones C.D."/>
            <person name="Jordan W.C."/>
            <person name="Karpen G.H."/>
            <person name="Kataoka E."/>
            <person name="Keightley P.D."/>
            <person name="Kheradpour P."/>
            <person name="Kirkness E.F."/>
            <person name="Koerich L.B."/>
            <person name="Kristiansen K."/>
            <person name="Kudrna D."/>
            <person name="Kulathinal R.J."/>
            <person name="Kumar S."/>
            <person name="Kwok R."/>
            <person name="Lander E."/>
            <person name="Langley C.H."/>
            <person name="Lapoint R."/>
            <person name="Lazzaro B.P."/>
            <person name="Lee S.J."/>
            <person name="Levesque L."/>
            <person name="Li R."/>
            <person name="Lin C.F."/>
            <person name="Lin M.F."/>
            <person name="Lindblad-Toh K."/>
            <person name="Llopart A."/>
            <person name="Long M."/>
            <person name="Low L."/>
            <person name="Lozovsky E."/>
            <person name="Lu J."/>
            <person name="Luo M."/>
            <person name="Machado C.A."/>
            <person name="Makalowski W."/>
            <person name="Marzo M."/>
            <person name="Matsuda M."/>
            <person name="Matzkin L."/>
            <person name="McAllister B."/>
            <person name="McBride C.S."/>
            <person name="McKernan B."/>
            <person name="McKernan K."/>
            <person name="Mendez-Lago M."/>
            <person name="Minx P."/>
            <person name="Mollenhauer M.U."/>
            <person name="Montooth K."/>
            <person name="Mount S.M."/>
            <person name="Mu X."/>
            <person name="Myers E."/>
            <person name="Negre B."/>
            <person name="Newfeld S."/>
            <person name="Nielsen R."/>
            <person name="Noor M.A."/>
            <person name="O'Grady P."/>
            <person name="Pachter L."/>
            <person name="Papaceit M."/>
            <person name="Parisi M.J."/>
            <person name="Parisi M."/>
            <person name="Parts L."/>
            <person name="Pedersen J.S."/>
            <person name="Pesole G."/>
            <person name="Phillippy A.M."/>
            <person name="Ponting C.P."/>
            <person name="Pop M."/>
            <person name="Porcelli D."/>
            <person name="Powell J.R."/>
            <person name="Prohaska S."/>
            <person name="Pruitt K."/>
            <person name="Puig M."/>
            <person name="Quesneville H."/>
            <person name="Ram K.R."/>
            <person name="Rand D."/>
            <person name="Rasmussen M.D."/>
            <person name="Reed L.K."/>
            <person name="Reenan R."/>
            <person name="Reily A."/>
            <person name="Remington K.A."/>
            <person name="Rieger T.T."/>
            <person name="Ritchie M.G."/>
            <person name="Robin C."/>
            <person name="Rogers Y.H."/>
            <person name="Rohde C."/>
            <person name="Rozas J."/>
            <person name="Rubenfield M.J."/>
            <person name="Ruiz A."/>
            <person name="Russo S."/>
            <person name="Salzberg S.L."/>
            <person name="Sanchez-Gracia A."/>
            <person name="Saranga D.J."/>
            <person name="Sato H."/>
            <person name="Schaeffer S.W."/>
            <person name="Schatz M.C."/>
            <person name="Schlenke T."/>
            <person name="Schwartz R."/>
            <person name="Segarra C."/>
            <person name="Singh R.S."/>
            <person name="Sirot L."/>
            <person name="Sirota M."/>
            <person name="Sisneros N.B."/>
            <person name="Smith C.D."/>
            <person name="Smith T.F."/>
            <person name="Spieth J."/>
            <person name="Stage D.E."/>
            <person name="Stark A."/>
            <person name="Stephan W."/>
            <person name="Strausberg R.L."/>
            <person name="Strempel S."/>
            <person name="Sturgill D."/>
            <person name="Sutton G."/>
            <person name="Sutton G.G."/>
            <person name="Tao W."/>
            <person name="Teichmann S."/>
            <person name="Tobari Y.N."/>
            <person name="Tomimura Y."/>
            <person name="Tsolas J.M."/>
            <person name="Valente V.L."/>
            <person name="Venter E."/>
            <person name="Venter J.C."/>
            <person name="Vicario S."/>
            <person name="Vieira F.G."/>
            <person name="Vilella A.J."/>
            <person name="Villasante A."/>
            <person name="Walenz B."/>
            <person name="Wang J."/>
            <person name="Wasserman M."/>
            <person name="Watts T."/>
            <person name="Wilson D."/>
            <person name="Wilson R.K."/>
            <person name="Wing R.A."/>
            <person name="Wolfner M.F."/>
            <person name="Wong A."/>
            <person name="Wong G.K."/>
            <person name="Wu C.I."/>
            <person name="Wu G."/>
            <person name="Yamamoto D."/>
            <person name="Yang H.P."/>
            <person name="Yang S.P."/>
            <person name="Yorke J.A."/>
            <person name="Yoshida K."/>
            <person name="Zdobnov E."/>
            <person name="Zhang P."/>
            <person name="Zhang Y."/>
            <person name="Zimin A.V."/>
            <person name="Baldwin J."/>
            <person name="Abdouelleil A."/>
            <person name="Abdulkadir J."/>
            <person name="Abebe A."/>
            <person name="Abera B."/>
            <person name="Abreu J."/>
            <person name="Acer S.C."/>
            <person name="Aftuck L."/>
            <person name="Alexander A."/>
            <person name="An P."/>
            <person name="Anderson E."/>
            <person name="Anderson S."/>
            <person name="Arachi H."/>
            <person name="Azer M."/>
            <person name="Bachantsang P."/>
            <person name="Barry A."/>
            <person name="Bayul T."/>
            <person name="Berlin A."/>
            <person name="Bessette D."/>
            <person name="Bloom T."/>
            <person name="Blye J."/>
            <person name="Boguslavskiy L."/>
            <person name="Bonnet C."/>
            <person name="Boukhgalter B."/>
            <person name="Bourzgui I."/>
            <person name="Brown A."/>
            <person name="Cahill P."/>
            <person name="Channer S."/>
            <person name="Cheshatsang Y."/>
            <person name="Chuda L."/>
            <person name="Citroen M."/>
            <person name="Collymore A."/>
            <person name="Cooke P."/>
            <person name="Costello M."/>
            <person name="D'Aco K."/>
            <person name="Daza R."/>
            <person name="De Haan G."/>
            <person name="DeGray S."/>
            <person name="DeMaso C."/>
            <person name="Dhargay N."/>
            <person name="Dooley K."/>
            <person name="Dooley E."/>
            <person name="Doricent M."/>
            <person name="Dorje P."/>
            <person name="Dorjee K."/>
            <person name="Dupes A."/>
            <person name="Elong R."/>
            <person name="Falk J."/>
            <person name="Farina A."/>
            <person name="Faro S."/>
            <person name="Ferguson D."/>
            <person name="Fisher S."/>
            <person name="Foley C.D."/>
            <person name="Franke A."/>
            <person name="Friedrich D."/>
            <person name="Gadbois L."/>
            <person name="Gearin G."/>
            <person name="Gearin C.R."/>
            <person name="Giannoukos G."/>
            <person name="Goode T."/>
            <person name="Graham J."/>
            <person name="Grandbois E."/>
            <person name="Grewal S."/>
            <person name="Gyaltsen K."/>
            <person name="Hafez N."/>
            <person name="Hagos B."/>
            <person name="Hall J."/>
            <person name="Henson C."/>
            <person name="Hollinger A."/>
            <person name="Honan T."/>
            <person name="Huard M.D."/>
            <person name="Hughes L."/>
            <person name="Hurhula B."/>
            <person name="Husby M.E."/>
            <person name="Kamat A."/>
            <person name="Kanga B."/>
            <person name="Kashin S."/>
            <person name="Khazanovich D."/>
            <person name="Kisner P."/>
            <person name="Lance K."/>
            <person name="Lara M."/>
            <person name="Lee W."/>
            <person name="Lennon N."/>
            <person name="Letendre F."/>
            <person name="LeVine R."/>
            <person name="Lipovsky A."/>
            <person name="Liu X."/>
            <person name="Liu J."/>
            <person name="Liu S."/>
            <person name="Lokyitsang T."/>
            <person name="Lokyitsang Y."/>
            <person name="Lubonja R."/>
            <person name="Lui A."/>
            <person name="MacDonald P."/>
            <person name="Magnisalis V."/>
            <person name="Maru K."/>
            <person name="Matthews C."/>
            <person name="McCusker W."/>
            <person name="McDonough S."/>
            <person name="Mehta T."/>
            <person name="Meldrim J."/>
            <person name="Meneus L."/>
            <person name="Mihai O."/>
            <person name="Mihalev A."/>
            <person name="Mihova T."/>
            <person name="Mittelman R."/>
            <person name="Mlenga V."/>
            <person name="Montmayeur A."/>
            <person name="Mulrain L."/>
            <person name="Navidi A."/>
            <person name="Naylor J."/>
            <person name="Negash T."/>
            <person name="Nguyen T."/>
            <person name="Nguyen N."/>
            <person name="Nicol R."/>
            <person name="Norbu C."/>
            <person name="Norbu N."/>
            <person name="Novod N."/>
            <person name="O'Neill B."/>
            <person name="Osman S."/>
            <person name="Markiewicz E."/>
            <person name="Oyono O.L."/>
            <person name="Patti C."/>
            <person name="Phunkhang P."/>
            <person name="Pierre F."/>
            <person name="Priest M."/>
            <person name="Raghuraman S."/>
            <person name="Rege F."/>
            <person name="Reyes R."/>
            <person name="Rise C."/>
            <person name="Rogov P."/>
            <person name="Ross K."/>
            <person name="Ryan E."/>
            <person name="Settipalli S."/>
            <person name="Shea T."/>
            <person name="Sherpa N."/>
            <person name="Shi L."/>
            <person name="Shih D."/>
            <person name="Sparrow T."/>
            <person name="Spaulding J."/>
            <person name="Stalker J."/>
            <person name="Stange-Thomann N."/>
            <person name="Stavropoulos S."/>
            <person name="Stone C."/>
            <person name="Strader C."/>
            <person name="Tesfaye S."/>
            <person name="Thomson T."/>
            <person name="Thoulutsang Y."/>
            <person name="Thoulutsang D."/>
            <person name="Topham K."/>
            <person name="Topping I."/>
            <person name="Tsamla T."/>
            <person name="Vassiliev H."/>
            <person name="Vo A."/>
            <person name="Wangchuk T."/>
            <person name="Wangdi T."/>
            <person name="Weiand M."/>
            <person name="Wilkinson J."/>
            <person name="Wilson A."/>
            <person name="Yadav S."/>
            <person name="Young G."/>
            <person name="Yu Q."/>
            <person name="Zembek L."/>
            <person name="Zhong D."/>
            <person name="Zimmer A."/>
            <person name="Zwirko Z."/>
            <person name="Jaffe D.B."/>
            <person name="Alvarez P."/>
            <person name="Brockman W."/>
            <person name="Butler J."/>
            <person name="Chin C."/>
            <person name="Gnerre S."/>
            <person name="Grabherr M."/>
            <person name="Kleber M."/>
            <person name="Mauceli E."/>
            <person name="MacCallum I."/>
        </authorList>
    </citation>
    <scope>NUCLEOTIDE SEQUENCE [LARGE SCALE GENOMIC DNA]</scope>
    <source>
        <strain evidence="5">Tucson 14024-0371.13</strain>
    </source>
</reference>
<dbReference type="GO" id="GO:0031267">
    <property type="term" value="F:small GTPase binding"/>
    <property type="evidence" value="ECO:0007669"/>
    <property type="project" value="TreeGrafter"/>
</dbReference>
<keyword evidence="2" id="KW-0433">Leucine-rich repeat</keyword>
<dbReference type="InterPro" id="IPR027038">
    <property type="entry name" value="RanGap"/>
</dbReference>